<gene>
    <name evidence="2" type="ORF">GCM10009030_37580</name>
</gene>
<feature type="transmembrane region" description="Helical" evidence="1">
    <location>
        <begin position="231"/>
        <end position="250"/>
    </location>
</feature>
<feature type="transmembrane region" description="Helical" evidence="1">
    <location>
        <begin position="262"/>
        <end position="283"/>
    </location>
</feature>
<organism evidence="2 3">
    <name type="scientific">Haloarcula pellucida</name>
    <dbReference type="NCBI Taxonomy" id="1427151"/>
    <lineage>
        <taxon>Archaea</taxon>
        <taxon>Methanobacteriati</taxon>
        <taxon>Methanobacteriota</taxon>
        <taxon>Stenosarchaea group</taxon>
        <taxon>Halobacteria</taxon>
        <taxon>Halobacteriales</taxon>
        <taxon>Haloarculaceae</taxon>
        <taxon>Haloarcula</taxon>
    </lineage>
</organism>
<proteinExistence type="predicted"/>
<evidence type="ECO:0008006" key="4">
    <source>
        <dbReference type="Google" id="ProtNLM"/>
    </source>
</evidence>
<feature type="transmembrane region" description="Helical" evidence="1">
    <location>
        <begin position="20"/>
        <end position="46"/>
    </location>
</feature>
<evidence type="ECO:0000313" key="2">
    <source>
        <dbReference type="EMBL" id="GGO02711.1"/>
    </source>
</evidence>
<keyword evidence="3" id="KW-1185">Reference proteome</keyword>
<dbReference type="EMBL" id="BMOU01000007">
    <property type="protein sequence ID" value="GGO02711.1"/>
    <property type="molecule type" value="Genomic_DNA"/>
</dbReference>
<comment type="caution">
    <text evidence="2">The sequence shown here is derived from an EMBL/GenBank/DDBJ whole genome shotgun (WGS) entry which is preliminary data.</text>
</comment>
<keyword evidence="1" id="KW-0812">Transmembrane</keyword>
<accession>A0A830GUD8</accession>
<dbReference type="AlphaFoldDB" id="A0A830GUD8"/>
<protein>
    <recommendedName>
        <fullName evidence="4">YndJ-like protein</fullName>
    </recommendedName>
</protein>
<dbReference type="RefSeq" id="WP_189001697.1">
    <property type="nucleotide sequence ID" value="NZ_BMOU01000007.1"/>
</dbReference>
<evidence type="ECO:0000256" key="1">
    <source>
        <dbReference type="SAM" id="Phobius"/>
    </source>
</evidence>
<keyword evidence="1" id="KW-1133">Transmembrane helix</keyword>
<evidence type="ECO:0000313" key="3">
    <source>
        <dbReference type="Proteomes" id="UP000605784"/>
    </source>
</evidence>
<feature type="transmembrane region" description="Helical" evidence="1">
    <location>
        <begin position="52"/>
        <end position="71"/>
    </location>
</feature>
<dbReference type="Proteomes" id="UP000605784">
    <property type="component" value="Unassembled WGS sequence"/>
</dbReference>
<keyword evidence="1" id="KW-0472">Membrane</keyword>
<feature type="transmembrane region" description="Helical" evidence="1">
    <location>
        <begin position="295"/>
        <end position="318"/>
    </location>
</feature>
<feature type="transmembrane region" description="Helical" evidence="1">
    <location>
        <begin position="172"/>
        <end position="193"/>
    </location>
</feature>
<sequence length="327" mass="32538">MSESFGRGSTVRAAASRPTVVGIAVTDLSAAFGALVWVAAVLVAGLGPVERALTLAPLVLVPLGVGMAATPPFGGTAGYAVRAAVWLQPVGAVLFTASLARPVGEVTATALAAPWLLVTGLLGLAAVARTRARGGLALPEAAVDAGLAYVSVGAVALLLYQLDLTFWFGRTIVLLTAVHFHYAGFVLPVLVGLSGRVLSPLSGAFSSLAGVILVGPAIIAVGISFSPLVEVVAVGGFTVAVALFGGYVLARVAPARPRVQGLLLGASAVALPASMALALGYGVATFSGTDLGLDIATMVALHGSLNAFGFALLGLVGWRLAVPAGVT</sequence>
<dbReference type="Pfam" id="PF14158">
    <property type="entry name" value="YndJ"/>
    <property type="match status" value="1"/>
</dbReference>
<name>A0A830GUD8_9EURY</name>
<reference evidence="2" key="1">
    <citation type="journal article" date="2014" name="Int. J. Syst. Evol. Microbiol.">
        <title>Complete genome sequence of Corynebacterium casei LMG S-19264T (=DSM 44701T), isolated from a smear-ripened cheese.</title>
        <authorList>
            <consortium name="US DOE Joint Genome Institute (JGI-PGF)"/>
            <person name="Walter F."/>
            <person name="Albersmeier A."/>
            <person name="Kalinowski J."/>
            <person name="Ruckert C."/>
        </authorList>
    </citation>
    <scope>NUCLEOTIDE SEQUENCE</scope>
    <source>
        <strain evidence="2">JCM 17820</strain>
    </source>
</reference>
<feature type="transmembrane region" description="Helical" evidence="1">
    <location>
        <begin position="141"/>
        <end position="160"/>
    </location>
</feature>
<dbReference type="InterPro" id="IPR025450">
    <property type="entry name" value="YndJ-like"/>
</dbReference>
<reference evidence="2" key="2">
    <citation type="submission" date="2020-09" db="EMBL/GenBank/DDBJ databases">
        <authorList>
            <person name="Sun Q."/>
            <person name="Ohkuma M."/>
        </authorList>
    </citation>
    <scope>NUCLEOTIDE SEQUENCE</scope>
    <source>
        <strain evidence="2">JCM 17820</strain>
    </source>
</reference>
<feature type="transmembrane region" description="Helical" evidence="1">
    <location>
        <begin position="205"/>
        <end position="225"/>
    </location>
</feature>
<feature type="transmembrane region" description="Helical" evidence="1">
    <location>
        <begin position="106"/>
        <end position="129"/>
    </location>
</feature>
<feature type="transmembrane region" description="Helical" evidence="1">
    <location>
        <begin position="83"/>
        <end position="100"/>
    </location>
</feature>